<accession>A0A238H5B4</accession>
<evidence type="ECO:0000256" key="2">
    <source>
        <dbReference type="ARBA" id="ARBA00022450"/>
    </source>
</evidence>
<dbReference type="GO" id="GO:0047527">
    <property type="term" value="F:2,3-dihydroxybenzoate-serine ligase activity"/>
    <property type="evidence" value="ECO:0007669"/>
    <property type="project" value="TreeGrafter"/>
</dbReference>
<dbReference type="Proteomes" id="UP000198460">
    <property type="component" value="Unassembled WGS sequence"/>
</dbReference>
<dbReference type="InterPro" id="IPR020845">
    <property type="entry name" value="AMP-binding_CS"/>
</dbReference>
<dbReference type="NCBIfam" id="TIGR01733">
    <property type="entry name" value="AA-adenyl-dom"/>
    <property type="match status" value="1"/>
</dbReference>
<dbReference type="InterPro" id="IPR025110">
    <property type="entry name" value="AMP-bd_C"/>
</dbReference>
<dbReference type="Pfam" id="PF00501">
    <property type="entry name" value="AMP-binding"/>
    <property type="match status" value="1"/>
</dbReference>
<dbReference type="SUPFAM" id="SSF47336">
    <property type="entry name" value="ACP-like"/>
    <property type="match status" value="2"/>
</dbReference>
<sequence>MSASFDLLSLAERFARLPDAQRKQFLAKLGDAGIDFRMLPIAPRGERTASVPASFAQTRLWLHTRLLDEPAAYHITERLRLDGALDEHALRRSCDALIARHEALRTAFAEDGDGVLQTVRAPMRCPWRVTDLSDADAAQRDALASAVAARDEAEPFDLAHGPLVRAHLIRLDARTHWLVLTTHHIASDGWSADVMLAELASFYQSYATGAAVSLAPLPIQYADYALWQRRWLDAGERERQLAYWRATLDASRDALPLPGAATRPARRSARGARHAFDIPPALAARLRALARARRATPFAVLLAALATLLARACGEPEIRIGVPAANRERSETAGLVGFFVNTLTLAAKTPATLAFDALVDATQRSLVDAQSHQDVPFDQVVDALGVARSASHHPLFQVMAAYGARRALPSFAGVRVTELPSGMPYAKFDLTLSIDERDDGGFDARFIYATDIFDADAIERLAARYGELLAHAADAPGTAIGDLQWLPAWERRELAAWNGERRDGADDAGGALHAENVHDAARRSMPDSPPPALRSDAAAGGLSSNAGDGAPAGIGAHCVSSTGRAEPRPFIAVHDRIAEQARIRPDARGIADLERVLTRGEVEQRAARLARRLVAAGVRAETCVGIALSRSVDLLIALIAALKSGGAFVPLDPGHPRERLAQMLDDARIEHVITERGSIDALPLTGATRAWLVDEPVPDAEIDGVALPDVSPHQAAYVIYTSGSTGKPKGVVVEHGAFARHCDAIAERYGVTGRDVFLLFQSVNFDGAHEGWLSQYMSGAAVTVTADTLWPPARTCALIARDGVTMTYVPPGCATQLAEWALEHGAPPTLRSITVGGEATSREAFALMRRAFPNARVVNGYGPTETVITPMLWMFAPGDDPARLADAAYLPIGTLVGARTAHVLDARLNPLPVGVTGELYLGGEGIGVARGYLARPALTAERFVPDPYGAPGARLYRTGDLVRRRADGVFDFIGRIDHQVKLRGLRIELGEIEAQLAAHDDVREAVAVVFGNGAHARLVAYVELTGEARERARRADAAELDAHLRRTLPDYMVPAHIVVLDTLPRNANSKVDRAALPPPAHTARAYEPPQPGDEAVLADIWREVLGVERIGRADHFFELGGHSLAAVRVATRVAERLARDVPVRALFEAPVLTAYAQRVASAAPVQPAPGAGPHARPDPYTPDANGALPLSAAQRGLWFLWRAQPDSSAYNIPVALRLRGPLDVDALAGALARAAARHPALRTRIVEWADGTPGQRIVPTQPFTLPVVDLTAQAAAAAGACADAGVVATADGEARLAAAVALTDDDALTPFDLAADAPLWRARAIRLGAHDHVLSLVVHHIVSDGQSIDLWLDDVRTAYVARVTGAPLDDPAPVERNESPSVRDVPVLPSAAPHAHLPFWRDALAGVPSHTLPPPRTGRAATPRWDAGRIAFELDGALVQRAREMALDAHATLPMLLHAALNAAFYRATGATDQPVGVLASTREPTGQAAERALGLFINAVVVRTRLSGADTPATLVATVRDAALAAYAHADAPFADVVAALRAPRAVNGNPLFQVMFNYLRPAGMAARDWAGLSIDAFNDVRHHVVFELELDIVEHPDGRVTGAFSYAKERVDEAFAAALAADYLDVVQRFVDAPLHALGASGARFALAAHDPLAVAPRPHDGAHAHAARHAAHALANVWRACFGHTAPALNDDLFEAGATSFDVVRFVDAAGAAGWPVSIADVFAAPSFAALGARIASASQAAPPARAAARPTGQPADPSPYQPTIQPVANARDAD</sequence>
<name>A0A238H5B4_9BURK</name>
<dbReference type="PANTHER" id="PTHR45527:SF1">
    <property type="entry name" value="FATTY ACID SYNTHASE"/>
    <property type="match status" value="1"/>
</dbReference>
<keyword evidence="3" id="KW-0597">Phosphoprotein</keyword>
<dbReference type="InterPro" id="IPR001242">
    <property type="entry name" value="Condensation_dom"/>
</dbReference>
<feature type="compositionally biased region" description="Low complexity" evidence="4">
    <location>
        <begin position="1744"/>
        <end position="1759"/>
    </location>
</feature>
<dbReference type="PROSITE" id="PS00012">
    <property type="entry name" value="PHOSPHOPANTETHEINE"/>
    <property type="match status" value="1"/>
</dbReference>
<comment type="cofactor">
    <cofactor evidence="1">
        <name>pantetheine 4'-phosphate</name>
        <dbReference type="ChEBI" id="CHEBI:47942"/>
    </cofactor>
</comment>
<dbReference type="SMART" id="SM00823">
    <property type="entry name" value="PKS_PP"/>
    <property type="match status" value="2"/>
</dbReference>
<dbReference type="Pfam" id="PF00550">
    <property type="entry name" value="PP-binding"/>
    <property type="match status" value="1"/>
</dbReference>
<dbReference type="SUPFAM" id="SSF56801">
    <property type="entry name" value="Acetyl-CoA synthetase-like"/>
    <property type="match status" value="1"/>
</dbReference>
<dbReference type="GO" id="GO:0031177">
    <property type="term" value="F:phosphopantetheine binding"/>
    <property type="evidence" value="ECO:0007669"/>
    <property type="project" value="InterPro"/>
</dbReference>
<dbReference type="InterPro" id="IPR036736">
    <property type="entry name" value="ACP-like_sf"/>
</dbReference>
<dbReference type="Gene3D" id="3.30.559.10">
    <property type="entry name" value="Chloramphenicol acetyltransferase-like domain"/>
    <property type="match status" value="2"/>
</dbReference>
<feature type="region of interest" description="Disordered" evidence="4">
    <location>
        <begin position="520"/>
        <end position="546"/>
    </location>
</feature>
<dbReference type="GO" id="GO:0005829">
    <property type="term" value="C:cytosol"/>
    <property type="evidence" value="ECO:0007669"/>
    <property type="project" value="TreeGrafter"/>
</dbReference>
<dbReference type="InterPro" id="IPR006162">
    <property type="entry name" value="Ppantetheine_attach_site"/>
</dbReference>
<dbReference type="InterPro" id="IPR009081">
    <property type="entry name" value="PP-bd_ACP"/>
</dbReference>
<dbReference type="Gene3D" id="2.30.38.10">
    <property type="entry name" value="Luciferase, Domain 3"/>
    <property type="match status" value="1"/>
</dbReference>
<proteinExistence type="predicted"/>
<dbReference type="FunFam" id="3.40.50.980:FF:000001">
    <property type="entry name" value="Non-ribosomal peptide synthetase"/>
    <property type="match status" value="1"/>
</dbReference>
<dbReference type="PROSITE" id="PS50075">
    <property type="entry name" value="CARRIER"/>
    <property type="match status" value="1"/>
</dbReference>
<dbReference type="EMBL" id="FXAN01000056">
    <property type="protein sequence ID" value="SMG00499.1"/>
    <property type="molecule type" value="Genomic_DNA"/>
</dbReference>
<dbReference type="Gene3D" id="3.30.559.30">
    <property type="entry name" value="Nonribosomal peptide synthetase, condensation domain"/>
    <property type="match status" value="2"/>
</dbReference>
<dbReference type="GO" id="GO:0043041">
    <property type="term" value="P:amino acid activation for nonribosomal peptide biosynthetic process"/>
    <property type="evidence" value="ECO:0007669"/>
    <property type="project" value="TreeGrafter"/>
</dbReference>
<organism evidence="6 7">
    <name type="scientific">Burkholderia singularis</name>
    <dbReference type="NCBI Taxonomy" id="1503053"/>
    <lineage>
        <taxon>Bacteria</taxon>
        <taxon>Pseudomonadati</taxon>
        <taxon>Pseudomonadota</taxon>
        <taxon>Betaproteobacteria</taxon>
        <taxon>Burkholderiales</taxon>
        <taxon>Burkholderiaceae</taxon>
        <taxon>Burkholderia</taxon>
        <taxon>pseudomallei group</taxon>
    </lineage>
</organism>
<dbReference type="GO" id="GO:0009366">
    <property type="term" value="C:enterobactin synthetase complex"/>
    <property type="evidence" value="ECO:0007669"/>
    <property type="project" value="TreeGrafter"/>
</dbReference>
<dbReference type="FunFam" id="3.30.559.10:FF:000012">
    <property type="entry name" value="Non-ribosomal peptide synthetase"/>
    <property type="match status" value="1"/>
</dbReference>
<dbReference type="FunFam" id="1.10.1200.10:FF:000016">
    <property type="entry name" value="Non-ribosomal peptide synthase"/>
    <property type="match status" value="1"/>
</dbReference>
<dbReference type="InterPro" id="IPR020806">
    <property type="entry name" value="PKS_PP-bd"/>
</dbReference>
<dbReference type="RefSeq" id="WP_089340691.1">
    <property type="nucleotide sequence ID" value="NZ_FXAN01000056.1"/>
</dbReference>
<evidence type="ECO:0000313" key="6">
    <source>
        <dbReference type="EMBL" id="SMG00499.1"/>
    </source>
</evidence>
<evidence type="ECO:0000256" key="4">
    <source>
        <dbReference type="SAM" id="MobiDB-lite"/>
    </source>
</evidence>
<dbReference type="PANTHER" id="PTHR45527">
    <property type="entry name" value="NONRIBOSOMAL PEPTIDE SYNTHETASE"/>
    <property type="match status" value="1"/>
</dbReference>
<reference evidence="6 7" key="1">
    <citation type="submission" date="2017-04" db="EMBL/GenBank/DDBJ databases">
        <authorList>
            <person name="Afonso C.L."/>
            <person name="Miller P.J."/>
            <person name="Scott M.A."/>
            <person name="Spackman E."/>
            <person name="Goraichik I."/>
            <person name="Dimitrov K.M."/>
            <person name="Suarez D.L."/>
            <person name="Swayne D.E."/>
        </authorList>
    </citation>
    <scope>NUCLEOTIDE SEQUENCE [LARGE SCALE GENOMIC DNA]</scope>
    <source>
        <strain evidence="6">LMG 28154</strain>
    </source>
</reference>
<dbReference type="Gene3D" id="1.10.1200.10">
    <property type="entry name" value="ACP-like"/>
    <property type="match status" value="2"/>
</dbReference>
<keyword evidence="2" id="KW-0596">Phosphopantetheine</keyword>
<dbReference type="InterPro" id="IPR010071">
    <property type="entry name" value="AA_adenyl_dom"/>
</dbReference>
<dbReference type="SUPFAM" id="SSF52777">
    <property type="entry name" value="CoA-dependent acyltransferases"/>
    <property type="match status" value="4"/>
</dbReference>
<evidence type="ECO:0000313" key="7">
    <source>
        <dbReference type="Proteomes" id="UP000198460"/>
    </source>
</evidence>
<evidence type="ECO:0000256" key="3">
    <source>
        <dbReference type="ARBA" id="ARBA00022553"/>
    </source>
</evidence>
<dbReference type="Pfam" id="PF00668">
    <property type="entry name" value="Condensation"/>
    <property type="match status" value="2"/>
</dbReference>
<evidence type="ECO:0000259" key="5">
    <source>
        <dbReference type="PROSITE" id="PS50075"/>
    </source>
</evidence>
<dbReference type="GO" id="GO:0009239">
    <property type="term" value="P:enterobactin biosynthetic process"/>
    <property type="evidence" value="ECO:0007669"/>
    <property type="project" value="TreeGrafter"/>
</dbReference>
<dbReference type="InterPro" id="IPR023213">
    <property type="entry name" value="CAT-like_dom_sf"/>
</dbReference>
<dbReference type="Pfam" id="PF13193">
    <property type="entry name" value="AMP-binding_C"/>
    <property type="match status" value="1"/>
</dbReference>
<feature type="region of interest" description="Disordered" evidence="4">
    <location>
        <begin position="1744"/>
        <end position="1778"/>
    </location>
</feature>
<gene>
    <name evidence="6" type="ORF">BSIN_3629</name>
</gene>
<dbReference type="GO" id="GO:0072330">
    <property type="term" value="P:monocarboxylic acid biosynthetic process"/>
    <property type="evidence" value="ECO:0007669"/>
    <property type="project" value="UniProtKB-ARBA"/>
</dbReference>
<dbReference type="InterPro" id="IPR045851">
    <property type="entry name" value="AMP-bd_C_sf"/>
</dbReference>
<dbReference type="Gene3D" id="3.40.50.980">
    <property type="match status" value="2"/>
</dbReference>
<feature type="domain" description="Carrier" evidence="5">
    <location>
        <begin position="1088"/>
        <end position="1163"/>
    </location>
</feature>
<dbReference type="CDD" id="cd19531">
    <property type="entry name" value="LCL_NRPS-like"/>
    <property type="match status" value="1"/>
</dbReference>
<dbReference type="PROSITE" id="PS00455">
    <property type="entry name" value="AMP_BINDING"/>
    <property type="match status" value="1"/>
</dbReference>
<evidence type="ECO:0000256" key="1">
    <source>
        <dbReference type="ARBA" id="ARBA00001957"/>
    </source>
</evidence>
<protein>
    <submittedName>
        <fullName evidence="6">Non-ribosomal peptide synthetase modules, pyoverdine</fullName>
    </submittedName>
</protein>
<dbReference type="InterPro" id="IPR000873">
    <property type="entry name" value="AMP-dep_synth/lig_dom"/>
</dbReference>
<dbReference type="Gene3D" id="3.30.300.30">
    <property type="match status" value="1"/>
</dbReference>
<dbReference type="FunFam" id="2.30.38.10:FF:000001">
    <property type="entry name" value="Non-ribosomal peptide synthetase PvdI"/>
    <property type="match status" value="1"/>
</dbReference>